<name>A0A8D9PEK4_9VIRU</name>
<evidence type="ECO:0000313" key="1">
    <source>
        <dbReference type="EMBL" id="DAD55834.1"/>
    </source>
</evidence>
<dbReference type="EMBL" id="BK029940">
    <property type="protein sequence ID" value="DAD55834.1"/>
    <property type="molecule type" value="Genomic_DNA"/>
</dbReference>
<reference evidence="1" key="1">
    <citation type="journal article" date="2021" name="Proc. Natl. Acad. Sci. U.S.A.">
        <title>A Catalog of Tens of Thousands of Viruses from Human Metagenomes Reveals Hidden Associations with Chronic Diseases.</title>
        <authorList>
            <person name="Tisza M.J."/>
            <person name="Buck C.B."/>
        </authorList>
    </citation>
    <scope>NUCLEOTIDE SEQUENCE</scope>
    <source>
        <strain evidence="1">CtOZu12</strain>
    </source>
</reference>
<organism evidence="1">
    <name type="scientific">Bacteriophage sp</name>
    <dbReference type="NCBI Taxonomy" id="38018"/>
    <lineage>
        <taxon>Viruses</taxon>
    </lineage>
</organism>
<accession>A0A8D9PEK4</accession>
<protein>
    <submittedName>
        <fullName evidence="1">Uncharacterized protein</fullName>
    </submittedName>
</protein>
<sequence>MIYFELKEYNVPSAKIVLESKLNTYVMDFNHYVYYDKLNKQEIGSSTSLTEAGLKRREIYLSIFTDETLTDTRKRLLYYNKDTGEVTI</sequence>
<proteinExistence type="predicted"/>